<evidence type="ECO:0000313" key="2">
    <source>
        <dbReference type="Proteomes" id="UP000499080"/>
    </source>
</evidence>
<gene>
    <name evidence="1" type="ORF">AVEN_135656_1</name>
</gene>
<dbReference type="EMBL" id="BGPR01000612">
    <property type="protein sequence ID" value="GBM28487.1"/>
    <property type="molecule type" value="Genomic_DNA"/>
</dbReference>
<evidence type="ECO:0000313" key="1">
    <source>
        <dbReference type="EMBL" id="GBM28487.1"/>
    </source>
</evidence>
<protein>
    <submittedName>
        <fullName evidence="1">Uncharacterized protein</fullName>
    </submittedName>
</protein>
<organism evidence="1 2">
    <name type="scientific">Araneus ventricosus</name>
    <name type="common">Orbweaver spider</name>
    <name type="synonym">Epeira ventricosa</name>
    <dbReference type="NCBI Taxonomy" id="182803"/>
    <lineage>
        <taxon>Eukaryota</taxon>
        <taxon>Metazoa</taxon>
        <taxon>Ecdysozoa</taxon>
        <taxon>Arthropoda</taxon>
        <taxon>Chelicerata</taxon>
        <taxon>Arachnida</taxon>
        <taxon>Araneae</taxon>
        <taxon>Araneomorphae</taxon>
        <taxon>Entelegynae</taxon>
        <taxon>Araneoidea</taxon>
        <taxon>Araneidae</taxon>
        <taxon>Araneus</taxon>
    </lineage>
</organism>
<accession>A0A4Y2EI82</accession>
<comment type="caution">
    <text evidence="1">The sequence shown here is derived from an EMBL/GenBank/DDBJ whole genome shotgun (WGS) entry which is preliminary data.</text>
</comment>
<sequence>MVRESVWGGSLITKNIKRLATIQRVFLLKFMKVYRTTCTQVLGVLAGIPPLYLSAKLEFQKFQVWVCRSSELSRVLDVCEFDHFVKFSSVPIEFRIIDIKPQIANSQFEVYTDGSRIGDDCGNIPQK</sequence>
<name>A0A4Y2EI82_ARAVE</name>
<dbReference type="OrthoDB" id="411823at2759"/>
<keyword evidence="2" id="KW-1185">Reference proteome</keyword>
<reference evidence="1 2" key="1">
    <citation type="journal article" date="2019" name="Sci. Rep.">
        <title>Orb-weaving spider Araneus ventricosus genome elucidates the spidroin gene catalogue.</title>
        <authorList>
            <person name="Kono N."/>
            <person name="Nakamura H."/>
            <person name="Ohtoshi R."/>
            <person name="Moran D.A.P."/>
            <person name="Shinohara A."/>
            <person name="Yoshida Y."/>
            <person name="Fujiwara M."/>
            <person name="Mori M."/>
            <person name="Tomita M."/>
            <person name="Arakawa K."/>
        </authorList>
    </citation>
    <scope>NUCLEOTIDE SEQUENCE [LARGE SCALE GENOMIC DNA]</scope>
</reference>
<proteinExistence type="predicted"/>
<dbReference type="Proteomes" id="UP000499080">
    <property type="component" value="Unassembled WGS sequence"/>
</dbReference>
<dbReference type="AlphaFoldDB" id="A0A4Y2EI82"/>